<dbReference type="EMBL" id="JAHESF010000023">
    <property type="protein sequence ID" value="MBT1699268.1"/>
    <property type="molecule type" value="Genomic_DNA"/>
</dbReference>
<evidence type="ECO:0000259" key="5">
    <source>
        <dbReference type="Pfam" id="PF00389"/>
    </source>
</evidence>
<dbReference type="PROSITE" id="PS00671">
    <property type="entry name" value="D_2_HYDROXYACID_DH_3"/>
    <property type="match status" value="1"/>
</dbReference>
<protein>
    <submittedName>
        <fullName evidence="7">2-hydroxyacid dehydrogenase</fullName>
    </submittedName>
</protein>
<evidence type="ECO:0000256" key="4">
    <source>
        <dbReference type="RuleBase" id="RU003719"/>
    </source>
</evidence>
<keyword evidence="3" id="KW-0520">NAD</keyword>
<sequence length="347" mass="38001">MKVFVYSARSYDKPALQLAAGGHALQFTEQRLKRDTAQLAAGCEAIVIFTSDDASAPVLDILHSLGVRYILLRSAGYDHVDLKRAAALSIRVANVPEYSPNSVAEQAVAMLMAVNRKLIQGQRLMQLQDFRIDSLQGFDIHGKTVGIIGTGKIGMAFARIMLGFGAKVIAYDLQVNPEAISAGIKYESLEALLRQSDVVSLHCPLTAATRHLMSETQFSWMKPGAILVNTCRGAVINTVDLIKALDSRQLGAACLDVYEFEKGLFFEDHSGDIIHDANFVRLRSFKNVLITAHQGFLTTDAIKEIAETTINNLDCWQNGVPCKNELTVKPGIETDALERKPRIVGSI</sequence>
<accession>A0AAP2DQ24</accession>
<evidence type="ECO:0000313" key="7">
    <source>
        <dbReference type="EMBL" id="MBT1699268.1"/>
    </source>
</evidence>
<dbReference type="SUPFAM" id="SSF52283">
    <property type="entry name" value="Formate/glycerate dehydrogenase catalytic domain-like"/>
    <property type="match status" value="1"/>
</dbReference>
<proteinExistence type="inferred from homology"/>
<dbReference type="Pfam" id="PF00389">
    <property type="entry name" value="2-Hacid_dh"/>
    <property type="match status" value="1"/>
</dbReference>
<dbReference type="PANTHER" id="PTHR43026">
    <property type="entry name" value="2-HYDROXYACID DEHYDROGENASE HOMOLOG 1-RELATED"/>
    <property type="match status" value="1"/>
</dbReference>
<evidence type="ECO:0000256" key="1">
    <source>
        <dbReference type="ARBA" id="ARBA00005854"/>
    </source>
</evidence>
<dbReference type="GO" id="GO:0051287">
    <property type="term" value="F:NAD binding"/>
    <property type="evidence" value="ECO:0007669"/>
    <property type="project" value="InterPro"/>
</dbReference>
<dbReference type="Proteomes" id="UP001319200">
    <property type="component" value="Unassembled WGS sequence"/>
</dbReference>
<dbReference type="PANTHER" id="PTHR43026:SF1">
    <property type="entry name" value="2-HYDROXYACID DEHYDROGENASE HOMOLOG 1-RELATED"/>
    <property type="match status" value="1"/>
</dbReference>
<dbReference type="Gene3D" id="3.40.50.720">
    <property type="entry name" value="NAD(P)-binding Rossmann-like Domain"/>
    <property type="match status" value="2"/>
</dbReference>
<feature type="domain" description="D-isomer specific 2-hydroxyacid dehydrogenase NAD-binding" evidence="6">
    <location>
        <begin position="108"/>
        <end position="295"/>
    </location>
</feature>
<gene>
    <name evidence="7" type="ORF">KK083_20390</name>
</gene>
<dbReference type="SUPFAM" id="SSF51735">
    <property type="entry name" value="NAD(P)-binding Rossmann-fold domains"/>
    <property type="match status" value="1"/>
</dbReference>
<keyword evidence="2 4" id="KW-0560">Oxidoreductase</keyword>
<dbReference type="InterPro" id="IPR029753">
    <property type="entry name" value="D-isomer_DH_CS"/>
</dbReference>
<dbReference type="Pfam" id="PF02826">
    <property type="entry name" value="2-Hacid_dh_C"/>
    <property type="match status" value="1"/>
</dbReference>
<evidence type="ECO:0000256" key="2">
    <source>
        <dbReference type="ARBA" id="ARBA00023002"/>
    </source>
</evidence>
<organism evidence="7 8">
    <name type="scientific">Chryseosolibacter histidini</name>
    <dbReference type="NCBI Taxonomy" id="2782349"/>
    <lineage>
        <taxon>Bacteria</taxon>
        <taxon>Pseudomonadati</taxon>
        <taxon>Bacteroidota</taxon>
        <taxon>Cytophagia</taxon>
        <taxon>Cytophagales</taxon>
        <taxon>Chryseotaleaceae</taxon>
        <taxon>Chryseosolibacter</taxon>
    </lineage>
</organism>
<evidence type="ECO:0000256" key="3">
    <source>
        <dbReference type="ARBA" id="ARBA00023027"/>
    </source>
</evidence>
<dbReference type="InterPro" id="IPR029752">
    <property type="entry name" value="D-isomer_DH_CS1"/>
</dbReference>
<dbReference type="PROSITE" id="PS00670">
    <property type="entry name" value="D_2_HYDROXYACID_DH_2"/>
    <property type="match status" value="1"/>
</dbReference>
<dbReference type="RefSeq" id="WP_254167074.1">
    <property type="nucleotide sequence ID" value="NZ_JAHESF010000023.1"/>
</dbReference>
<dbReference type="PROSITE" id="PS00065">
    <property type="entry name" value="D_2_HYDROXYACID_DH_1"/>
    <property type="match status" value="1"/>
</dbReference>
<reference evidence="7 8" key="1">
    <citation type="submission" date="2021-05" db="EMBL/GenBank/DDBJ databases">
        <title>A Polyphasic approach of four new species of the genus Ohtaekwangia: Ohtaekwangia histidinii sp. nov., Ohtaekwangia cretensis sp. nov., Ohtaekwangia indiensis sp. nov., Ohtaekwangia reichenbachii sp. nov. from diverse environment.</title>
        <authorList>
            <person name="Octaviana S."/>
        </authorList>
    </citation>
    <scope>NUCLEOTIDE SEQUENCE [LARGE SCALE GENOMIC DNA]</scope>
    <source>
        <strain evidence="7 8">PWU4</strain>
    </source>
</reference>
<evidence type="ECO:0000313" key="8">
    <source>
        <dbReference type="Proteomes" id="UP001319200"/>
    </source>
</evidence>
<keyword evidence="8" id="KW-1185">Reference proteome</keyword>
<name>A0AAP2DQ24_9BACT</name>
<dbReference type="InterPro" id="IPR006140">
    <property type="entry name" value="D-isomer_DH_NAD-bd"/>
</dbReference>
<dbReference type="AlphaFoldDB" id="A0AAP2DQ24"/>
<dbReference type="GO" id="GO:0008720">
    <property type="term" value="F:D-lactate dehydrogenase (NAD+) activity"/>
    <property type="evidence" value="ECO:0007669"/>
    <property type="project" value="TreeGrafter"/>
</dbReference>
<dbReference type="InterPro" id="IPR058205">
    <property type="entry name" value="D-LDH-like"/>
</dbReference>
<dbReference type="InterPro" id="IPR036291">
    <property type="entry name" value="NAD(P)-bd_dom_sf"/>
</dbReference>
<dbReference type="CDD" id="cd12183">
    <property type="entry name" value="LDH_like_2"/>
    <property type="match status" value="1"/>
</dbReference>
<feature type="domain" description="D-isomer specific 2-hydroxyacid dehydrogenase catalytic" evidence="5">
    <location>
        <begin position="4"/>
        <end position="325"/>
    </location>
</feature>
<dbReference type="InterPro" id="IPR006139">
    <property type="entry name" value="D-isomer_2_OHA_DH_cat_dom"/>
</dbReference>
<evidence type="ECO:0000259" key="6">
    <source>
        <dbReference type="Pfam" id="PF02826"/>
    </source>
</evidence>
<comment type="caution">
    <text evidence="7">The sequence shown here is derived from an EMBL/GenBank/DDBJ whole genome shotgun (WGS) entry which is preliminary data.</text>
</comment>
<comment type="similarity">
    <text evidence="1 4">Belongs to the D-isomer specific 2-hydroxyacid dehydrogenase family.</text>
</comment>